<dbReference type="Proteomes" id="UP000324748">
    <property type="component" value="Unassembled WGS sequence"/>
</dbReference>
<evidence type="ECO:0000313" key="2">
    <source>
        <dbReference type="EMBL" id="KAA1094185.1"/>
    </source>
</evidence>
<keyword evidence="3" id="KW-1185">Reference proteome</keyword>
<proteinExistence type="predicted"/>
<comment type="caution">
    <text evidence="2">The sequence shown here is derived from an EMBL/GenBank/DDBJ whole genome shotgun (WGS) entry which is preliminary data.</text>
</comment>
<reference evidence="2 3" key="1">
    <citation type="submission" date="2019-05" db="EMBL/GenBank/DDBJ databases">
        <title>Emergence of the Ug99 lineage of the wheat stem rust pathogen through somatic hybridization.</title>
        <authorList>
            <person name="Li F."/>
            <person name="Upadhyaya N.M."/>
            <person name="Sperschneider J."/>
            <person name="Matny O."/>
            <person name="Nguyen-Phuc H."/>
            <person name="Mago R."/>
            <person name="Raley C."/>
            <person name="Miller M.E."/>
            <person name="Silverstein K.A.T."/>
            <person name="Henningsen E."/>
            <person name="Hirsch C.D."/>
            <person name="Visser B."/>
            <person name="Pretorius Z.A."/>
            <person name="Steffenson B.J."/>
            <person name="Schwessinger B."/>
            <person name="Dodds P.N."/>
            <person name="Figueroa M."/>
        </authorList>
    </citation>
    <scope>NUCLEOTIDE SEQUENCE [LARGE SCALE GENOMIC DNA]</scope>
    <source>
        <strain evidence="2">21-0</strain>
    </source>
</reference>
<name>A0A5B0NYC6_PUCGR</name>
<sequence length="103" mass="11146">MILSSRGSKHPVSDLVVETVPWTLIGTVGGTQVARGRLCPRHRLLNVSSGVVGTEASGEPEWPQPRQSGRTSRVQERRKVKAHSHSWGQLVSKLGEGAVIDQS</sequence>
<protein>
    <submittedName>
        <fullName evidence="2">Uncharacterized protein</fullName>
    </submittedName>
</protein>
<evidence type="ECO:0000313" key="3">
    <source>
        <dbReference type="Proteomes" id="UP000324748"/>
    </source>
</evidence>
<evidence type="ECO:0000256" key="1">
    <source>
        <dbReference type="SAM" id="MobiDB-lite"/>
    </source>
</evidence>
<feature type="region of interest" description="Disordered" evidence="1">
    <location>
        <begin position="51"/>
        <end position="85"/>
    </location>
</feature>
<gene>
    <name evidence="2" type="ORF">PGT21_012490</name>
</gene>
<dbReference type="AlphaFoldDB" id="A0A5B0NYC6"/>
<dbReference type="EMBL" id="VSWC01000079">
    <property type="protein sequence ID" value="KAA1094185.1"/>
    <property type="molecule type" value="Genomic_DNA"/>
</dbReference>
<accession>A0A5B0NYC6</accession>
<organism evidence="2 3">
    <name type="scientific">Puccinia graminis f. sp. tritici</name>
    <dbReference type="NCBI Taxonomy" id="56615"/>
    <lineage>
        <taxon>Eukaryota</taxon>
        <taxon>Fungi</taxon>
        <taxon>Dikarya</taxon>
        <taxon>Basidiomycota</taxon>
        <taxon>Pucciniomycotina</taxon>
        <taxon>Pucciniomycetes</taxon>
        <taxon>Pucciniales</taxon>
        <taxon>Pucciniaceae</taxon>
        <taxon>Puccinia</taxon>
    </lineage>
</organism>